<comment type="caution">
    <text evidence="1">The sequence shown here is derived from an EMBL/GenBank/DDBJ whole genome shotgun (WGS) entry which is preliminary data.</text>
</comment>
<keyword evidence="2" id="KW-1185">Reference proteome</keyword>
<evidence type="ECO:0000313" key="2">
    <source>
        <dbReference type="Proteomes" id="UP000622166"/>
    </source>
</evidence>
<dbReference type="Proteomes" id="UP000622166">
    <property type="component" value="Unassembled WGS sequence"/>
</dbReference>
<accession>A0A918QEL0</accession>
<name>A0A918QEL0_9ACTN</name>
<protein>
    <submittedName>
        <fullName evidence="1">Uncharacterized protein</fullName>
    </submittedName>
</protein>
<reference evidence="1" key="2">
    <citation type="submission" date="2020-09" db="EMBL/GenBank/DDBJ databases">
        <authorList>
            <person name="Sun Q."/>
            <person name="Ohkuma M."/>
        </authorList>
    </citation>
    <scope>NUCLEOTIDE SEQUENCE</scope>
    <source>
        <strain evidence="1">JCM 4815</strain>
    </source>
</reference>
<reference evidence="1" key="1">
    <citation type="journal article" date="2014" name="Int. J. Syst. Evol. Microbiol.">
        <title>Complete genome sequence of Corynebacterium casei LMG S-19264T (=DSM 44701T), isolated from a smear-ripened cheese.</title>
        <authorList>
            <consortium name="US DOE Joint Genome Institute (JGI-PGF)"/>
            <person name="Walter F."/>
            <person name="Albersmeier A."/>
            <person name="Kalinowski J."/>
            <person name="Ruckert C."/>
        </authorList>
    </citation>
    <scope>NUCLEOTIDE SEQUENCE</scope>
    <source>
        <strain evidence="1">JCM 4815</strain>
    </source>
</reference>
<evidence type="ECO:0000313" key="1">
    <source>
        <dbReference type="EMBL" id="GGZ44431.1"/>
    </source>
</evidence>
<dbReference type="EMBL" id="BMVW01000033">
    <property type="protein sequence ID" value="GGZ44431.1"/>
    <property type="molecule type" value="Genomic_DNA"/>
</dbReference>
<organism evidence="1 2">
    <name type="scientific">Streptomyces poonensis</name>
    <dbReference type="NCBI Taxonomy" id="68255"/>
    <lineage>
        <taxon>Bacteria</taxon>
        <taxon>Bacillati</taxon>
        <taxon>Actinomycetota</taxon>
        <taxon>Actinomycetes</taxon>
        <taxon>Kitasatosporales</taxon>
        <taxon>Streptomycetaceae</taxon>
        <taxon>Streptomyces</taxon>
    </lineage>
</organism>
<proteinExistence type="predicted"/>
<sequence>MCVQWWVGSGVASAQYRGGVEVAGRPAGGCVVVEEVVEEVEVAVVASGGGGEGEAEGVEGVLDAAVVDGRPPGCGGGEDGGV</sequence>
<dbReference type="AlphaFoldDB" id="A0A918QEL0"/>
<gene>
    <name evidence="1" type="ORF">GCM10010365_76090</name>
</gene>